<evidence type="ECO:0000313" key="2">
    <source>
        <dbReference type="Proteomes" id="UP000306196"/>
    </source>
</evidence>
<proteinExistence type="predicted"/>
<dbReference type="Proteomes" id="UP000306196">
    <property type="component" value="Unassembled WGS sequence"/>
</dbReference>
<protein>
    <submittedName>
        <fullName evidence="1">PEP-CTERM sorting domain-containing protein</fullName>
    </submittedName>
</protein>
<dbReference type="NCBIfam" id="TIGR02595">
    <property type="entry name" value="PEP_CTERM"/>
    <property type="match status" value="1"/>
</dbReference>
<gene>
    <name evidence="1" type="ORF">FEM03_00465</name>
</gene>
<name>A0A5R8KJT3_9BACT</name>
<dbReference type="EMBL" id="VAUV01000001">
    <property type="protein sequence ID" value="TLD72583.1"/>
    <property type="molecule type" value="Genomic_DNA"/>
</dbReference>
<sequence>MKVSPMSYSSPAGQLASSAASQASSSRTVGQLASSVSGKNGQRAFGVVSTSLPGVCSVIGSLLLFAAGGLQVATAQVAETLIDLTFSPGNAGDVAFHPDVSSVDPWTNGSETLSDPFGSGLYYMPDPDFGNGYAGLTVPPARFGFMWGFEGGFTLSSTQDWIVHEISFDYDVLGHNGEASLAIDLGTWSGNAPLPSTGPAGSGPNFTPVAVGERATGTVTFDFYNQTLTVTRDGYSDYTESFLDTHSLGTGFHGIDILVSNTAPSVAPAWDVNADSSGGTDGFYRIDNFQVRALQVPEPSSALAVVMGVGLLFMRRQRVRA</sequence>
<keyword evidence="2" id="KW-1185">Reference proteome</keyword>
<organism evidence="1 2">
    <name type="scientific">Phragmitibacter flavus</name>
    <dbReference type="NCBI Taxonomy" id="2576071"/>
    <lineage>
        <taxon>Bacteria</taxon>
        <taxon>Pseudomonadati</taxon>
        <taxon>Verrucomicrobiota</taxon>
        <taxon>Verrucomicrobiia</taxon>
        <taxon>Verrucomicrobiales</taxon>
        <taxon>Verrucomicrobiaceae</taxon>
        <taxon>Phragmitibacter</taxon>
    </lineage>
</organism>
<reference evidence="1 2" key="1">
    <citation type="submission" date="2019-05" db="EMBL/GenBank/DDBJ databases">
        <title>Verrucobacter flavum gen. nov., sp. nov. a new member of the family Verrucomicrobiaceae.</title>
        <authorList>
            <person name="Szuroczki S."/>
            <person name="Abbaszade G."/>
            <person name="Szabo A."/>
            <person name="Felfoldi T."/>
            <person name="Schumann P."/>
            <person name="Boka K."/>
            <person name="Keki Z."/>
            <person name="Toumi M."/>
            <person name="Toth E."/>
        </authorList>
    </citation>
    <scope>NUCLEOTIDE SEQUENCE [LARGE SCALE GENOMIC DNA]</scope>
    <source>
        <strain evidence="1 2">MG-N-17</strain>
    </source>
</reference>
<dbReference type="InterPro" id="IPR013424">
    <property type="entry name" value="Ice-binding_C"/>
</dbReference>
<accession>A0A5R8KJT3</accession>
<evidence type="ECO:0000313" key="1">
    <source>
        <dbReference type="EMBL" id="TLD72583.1"/>
    </source>
</evidence>
<comment type="caution">
    <text evidence="1">The sequence shown here is derived from an EMBL/GenBank/DDBJ whole genome shotgun (WGS) entry which is preliminary data.</text>
</comment>
<dbReference type="AlphaFoldDB" id="A0A5R8KJT3"/>